<evidence type="ECO:0000313" key="2">
    <source>
        <dbReference type="Proteomes" id="UP000295626"/>
    </source>
</evidence>
<name>A0ABY2DQZ8_9ACTN</name>
<gene>
    <name evidence="1" type="ORF">E1091_02365</name>
</gene>
<protein>
    <recommendedName>
        <fullName evidence="3">Histidine kinase</fullName>
    </recommendedName>
</protein>
<sequence length="157" mass="17537">MTLATEPAPPPTLTELPDGTQEIIATADDLTAAVQGLRYVAKTLRRRLWDETAMERLRLTPLIRVIVDPALRLEPSAWEILNIVVIELWHAHPQGDRLGVEVVVRHEPSAFAQANLEAPDAPQLWLAGLCEELIVPVRHGVIRLDPPCPRSVLYRDL</sequence>
<dbReference type="EMBL" id="SMKE01000037">
    <property type="protein sequence ID" value="TDC01693.1"/>
    <property type="molecule type" value="Genomic_DNA"/>
</dbReference>
<evidence type="ECO:0000313" key="1">
    <source>
        <dbReference type="EMBL" id="TDC01693.1"/>
    </source>
</evidence>
<dbReference type="Proteomes" id="UP000295626">
    <property type="component" value="Unassembled WGS sequence"/>
</dbReference>
<organism evidence="1 2">
    <name type="scientific">Micromonospora fluostatini</name>
    <dbReference type="NCBI Taxonomy" id="1629071"/>
    <lineage>
        <taxon>Bacteria</taxon>
        <taxon>Bacillati</taxon>
        <taxon>Actinomycetota</taxon>
        <taxon>Actinomycetes</taxon>
        <taxon>Micromonosporales</taxon>
        <taxon>Micromonosporaceae</taxon>
        <taxon>Micromonospora</taxon>
    </lineage>
</organism>
<accession>A0ABY2DQZ8</accession>
<proteinExistence type="predicted"/>
<keyword evidence="2" id="KW-1185">Reference proteome</keyword>
<evidence type="ECO:0008006" key="3">
    <source>
        <dbReference type="Google" id="ProtNLM"/>
    </source>
</evidence>
<comment type="caution">
    <text evidence="1">The sequence shown here is derived from an EMBL/GenBank/DDBJ whole genome shotgun (WGS) entry which is preliminary data.</text>
</comment>
<reference evidence="1 2" key="1">
    <citation type="submission" date="2019-02" db="EMBL/GenBank/DDBJ databases">
        <title>Draft genome sequences of novel Actinobacteria.</title>
        <authorList>
            <person name="Sahin N."/>
            <person name="Ay H."/>
            <person name="Saygin H."/>
        </authorList>
    </citation>
    <scope>NUCLEOTIDE SEQUENCE [LARGE SCALE GENOMIC DNA]</scope>
    <source>
        <strain evidence="1 2">JCM 30529</strain>
    </source>
</reference>